<evidence type="ECO:0000313" key="1">
    <source>
        <dbReference type="EMBL" id="CAG8584070.1"/>
    </source>
</evidence>
<sequence>SDDQQLDQAKSNPTKDLDREMKIETDSSSIVTITSKLKENISNTEKAETISVLTKKKKENKRKLQTMESN</sequence>
<gene>
    <name evidence="1" type="ORF">SCALOS_LOCUS6320</name>
</gene>
<dbReference type="EMBL" id="CAJVPM010011833">
    <property type="protein sequence ID" value="CAG8584070.1"/>
    <property type="molecule type" value="Genomic_DNA"/>
</dbReference>
<keyword evidence="2" id="KW-1185">Reference proteome</keyword>
<organism evidence="1 2">
    <name type="scientific">Scutellospora calospora</name>
    <dbReference type="NCBI Taxonomy" id="85575"/>
    <lineage>
        <taxon>Eukaryota</taxon>
        <taxon>Fungi</taxon>
        <taxon>Fungi incertae sedis</taxon>
        <taxon>Mucoromycota</taxon>
        <taxon>Glomeromycotina</taxon>
        <taxon>Glomeromycetes</taxon>
        <taxon>Diversisporales</taxon>
        <taxon>Gigasporaceae</taxon>
        <taxon>Scutellospora</taxon>
    </lineage>
</organism>
<evidence type="ECO:0000313" key="2">
    <source>
        <dbReference type="Proteomes" id="UP000789860"/>
    </source>
</evidence>
<protein>
    <submittedName>
        <fullName evidence="1">3708_t:CDS:1</fullName>
    </submittedName>
</protein>
<dbReference type="Proteomes" id="UP000789860">
    <property type="component" value="Unassembled WGS sequence"/>
</dbReference>
<feature type="non-terminal residue" evidence="1">
    <location>
        <position position="1"/>
    </location>
</feature>
<proteinExistence type="predicted"/>
<reference evidence="1" key="1">
    <citation type="submission" date="2021-06" db="EMBL/GenBank/DDBJ databases">
        <authorList>
            <person name="Kallberg Y."/>
            <person name="Tangrot J."/>
            <person name="Rosling A."/>
        </authorList>
    </citation>
    <scope>NUCLEOTIDE SEQUENCE</scope>
    <source>
        <strain evidence="1">AU212A</strain>
    </source>
</reference>
<comment type="caution">
    <text evidence="1">The sequence shown here is derived from an EMBL/GenBank/DDBJ whole genome shotgun (WGS) entry which is preliminary data.</text>
</comment>
<accession>A0ACA9MCW9</accession>
<name>A0ACA9MCW9_9GLOM</name>